<keyword evidence="1 2" id="KW-0378">Hydrolase</keyword>
<dbReference type="GO" id="GO:0016787">
    <property type="term" value="F:hydrolase activity"/>
    <property type="evidence" value="ECO:0007669"/>
    <property type="project" value="UniProtKB-KW"/>
</dbReference>
<evidence type="ECO:0000313" key="3">
    <source>
        <dbReference type="Proteomes" id="UP001166021"/>
    </source>
</evidence>
<evidence type="ECO:0000256" key="1">
    <source>
        <dbReference type="ARBA" id="ARBA00022801"/>
    </source>
</evidence>
<keyword evidence="3" id="KW-1185">Reference proteome</keyword>
<organism evidence="2 3">
    <name type="scientific">Maribacter aquimaris</name>
    <dbReference type="NCBI Taxonomy" id="2737171"/>
    <lineage>
        <taxon>Bacteria</taxon>
        <taxon>Pseudomonadati</taxon>
        <taxon>Bacteroidota</taxon>
        <taxon>Flavobacteriia</taxon>
        <taxon>Flavobacteriales</taxon>
        <taxon>Flavobacteriaceae</taxon>
        <taxon>Maribacter</taxon>
    </lineage>
</organism>
<evidence type="ECO:0000313" key="2">
    <source>
        <dbReference type="EMBL" id="MBD0777776.1"/>
    </source>
</evidence>
<dbReference type="PROSITE" id="PS51257">
    <property type="entry name" value="PROKAR_LIPOPROTEIN"/>
    <property type="match status" value="1"/>
</dbReference>
<dbReference type="InterPro" id="IPR012341">
    <property type="entry name" value="6hp_glycosidase-like_sf"/>
</dbReference>
<protein>
    <submittedName>
        <fullName evidence="2">Glycoside hydrolase family 88 protein</fullName>
    </submittedName>
</protein>
<name>A0ABR7UZP3_9FLAO</name>
<dbReference type="Proteomes" id="UP001166021">
    <property type="component" value="Unassembled WGS sequence"/>
</dbReference>
<proteinExistence type="predicted"/>
<reference evidence="2" key="1">
    <citation type="submission" date="2020-05" db="EMBL/GenBank/DDBJ databases">
        <title>The draft genome sequence of Maribacter sp. ANRC-HE7.</title>
        <authorList>
            <person name="Mu L."/>
        </authorList>
    </citation>
    <scope>NUCLEOTIDE SEQUENCE</scope>
    <source>
        <strain evidence="2">ANRC-HE7</strain>
    </source>
</reference>
<dbReference type="InterPro" id="IPR010905">
    <property type="entry name" value="Glyco_hydro_88"/>
</dbReference>
<dbReference type="RefSeq" id="WP_188243292.1">
    <property type="nucleotide sequence ID" value="NZ_JABTCF010000004.1"/>
</dbReference>
<gene>
    <name evidence="2" type="ORF">HPE56_08225</name>
</gene>
<dbReference type="Gene3D" id="1.50.10.10">
    <property type="match status" value="1"/>
</dbReference>
<dbReference type="SUPFAM" id="SSF48208">
    <property type="entry name" value="Six-hairpin glycosidases"/>
    <property type="match status" value="1"/>
</dbReference>
<sequence>MKRRTFLETLPTVGVGLGLWTSTACNLFSNGNYKGTQHINLRIISSNPINIPQGKRVAFGWSATGIRPNDSIVLKPEKDLPEANLFLRISTAQETWDKKLVHVKIVGKNTALGIIDIRGSSVLVPYELEIDKKHVRSINEHGLELLLEASEPFWIFNQQSRDMDNGSFCPHLLATTEAHGSVQDFLDRFMSVNSIQAFGWREGTVLDGLWQLYSQKGEKNALEVIKKHLKLFFDENKNLIYENARSIPKLNQMDGIESTIPFATLARIDSNHPILKTVVKAWDTYTKENGMVTDGMTRTAEGCYTVAYPMAVVGRLWKRKDLMHKAMDQLRHRLVLIDGGNFYLRYNEREKTFRNWARGAAWFLLGFVRTISELKEEFMDEEIIGKFREGVDITISMQQKDGLWNCFMDQDVAPDTSGSAGISAAIATGVENGILNPSYNKAVEKCWKGLQNYITPDGFLKGAAQDNRGGIGLQQSDYRVIAQMGMGMMAQLYAFRQ</sequence>
<accession>A0ABR7UZP3</accession>
<dbReference type="PANTHER" id="PTHR33886:SF8">
    <property type="entry name" value="UNSATURATED RHAMNOGALACTURONAN HYDROLASE (EUROFUNG)"/>
    <property type="match status" value="1"/>
</dbReference>
<dbReference type="Pfam" id="PF07470">
    <property type="entry name" value="Glyco_hydro_88"/>
    <property type="match status" value="1"/>
</dbReference>
<dbReference type="InterPro" id="IPR008928">
    <property type="entry name" value="6-hairpin_glycosidase_sf"/>
</dbReference>
<dbReference type="InterPro" id="IPR052043">
    <property type="entry name" value="PolySaccharide_Degr_Enz"/>
</dbReference>
<dbReference type="EMBL" id="JABTCF010000004">
    <property type="protein sequence ID" value="MBD0777776.1"/>
    <property type="molecule type" value="Genomic_DNA"/>
</dbReference>
<dbReference type="PANTHER" id="PTHR33886">
    <property type="entry name" value="UNSATURATED RHAMNOGALACTURONAN HYDROLASE (EUROFUNG)"/>
    <property type="match status" value="1"/>
</dbReference>
<comment type="caution">
    <text evidence="2">The sequence shown here is derived from an EMBL/GenBank/DDBJ whole genome shotgun (WGS) entry which is preliminary data.</text>
</comment>